<evidence type="ECO:0000256" key="1">
    <source>
        <dbReference type="SAM" id="MobiDB-lite"/>
    </source>
</evidence>
<reference evidence="2" key="1">
    <citation type="journal article" date="2014" name="Int. J. Syst. Evol. Microbiol.">
        <title>Complete genome sequence of Corynebacterium casei LMG S-19264T (=DSM 44701T), isolated from a smear-ripened cheese.</title>
        <authorList>
            <consortium name="US DOE Joint Genome Institute (JGI-PGF)"/>
            <person name="Walter F."/>
            <person name="Albersmeier A."/>
            <person name="Kalinowski J."/>
            <person name="Ruckert C."/>
        </authorList>
    </citation>
    <scope>NUCLEOTIDE SEQUENCE</scope>
    <source>
        <strain evidence="2">JCM 4490</strain>
    </source>
</reference>
<feature type="region of interest" description="Disordered" evidence="1">
    <location>
        <begin position="334"/>
        <end position="361"/>
    </location>
</feature>
<feature type="region of interest" description="Disordered" evidence="1">
    <location>
        <begin position="394"/>
        <end position="448"/>
    </location>
</feature>
<dbReference type="Proteomes" id="UP000620224">
    <property type="component" value="Unassembled WGS sequence"/>
</dbReference>
<name>A0A918JA85_9ACTN</name>
<feature type="region of interest" description="Disordered" evidence="1">
    <location>
        <begin position="1"/>
        <end position="67"/>
    </location>
</feature>
<dbReference type="SUPFAM" id="SSF56112">
    <property type="entry name" value="Protein kinase-like (PK-like)"/>
    <property type="match status" value="1"/>
</dbReference>
<dbReference type="InterPro" id="IPR011009">
    <property type="entry name" value="Kinase-like_dom_sf"/>
</dbReference>
<reference evidence="2" key="2">
    <citation type="submission" date="2020-09" db="EMBL/GenBank/DDBJ databases">
        <authorList>
            <person name="Sun Q."/>
            <person name="Ohkuma M."/>
        </authorList>
    </citation>
    <scope>NUCLEOTIDE SEQUENCE</scope>
    <source>
        <strain evidence="2">JCM 4490</strain>
    </source>
</reference>
<dbReference type="Gene3D" id="1.10.510.10">
    <property type="entry name" value="Transferase(Phosphotransferase) domain 1"/>
    <property type="match status" value="1"/>
</dbReference>
<keyword evidence="3" id="KW-1185">Reference proteome</keyword>
<keyword evidence="2" id="KW-0418">Kinase</keyword>
<protein>
    <submittedName>
        <fullName evidence="2">Serine/threonine protein kinase</fullName>
    </submittedName>
</protein>
<organism evidence="2 3">
    <name type="scientific">Streptomyces lucensis JCM 4490</name>
    <dbReference type="NCBI Taxonomy" id="1306176"/>
    <lineage>
        <taxon>Bacteria</taxon>
        <taxon>Bacillati</taxon>
        <taxon>Actinomycetota</taxon>
        <taxon>Actinomycetes</taxon>
        <taxon>Kitasatosporales</taxon>
        <taxon>Streptomycetaceae</taxon>
        <taxon>Streptomyces</taxon>
    </lineage>
</organism>
<evidence type="ECO:0000313" key="3">
    <source>
        <dbReference type="Proteomes" id="UP000620224"/>
    </source>
</evidence>
<dbReference type="GO" id="GO:0004674">
    <property type="term" value="F:protein serine/threonine kinase activity"/>
    <property type="evidence" value="ECO:0007669"/>
    <property type="project" value="UniProtKB-KW"/>
</dbReference>
<keyword evidence="2" id="KW-0808">Transferase</keyword>
<accession>A0A918JA85</accession>
<gene>
    <name evidence="2" type="ORF">GCM10010503_32660</name>
</gene>
<dbReference type="CDD" id="cd13973">
    <property type="entry name" value="PK_MviN-like"/>
    <property type="match status" value="1"/>
</dbReference>
<dbReference type="EMBL" id="BMUE01000006">
    <property type="protein sequence ID" value="GGW52991.1"/>
    <property type="molecule type" value="Genomic_DNA"/>
</dbReference>
<sequence length="568" mass="60669">MAERSTAAVDVADNSGEQPLTAKADQATADGVANNPERDTDSAEAQGSGGIDGPGQNASPPELHSGHKLARRYRLEECVTRLDGFSSWRAVDEKLRRAVGVHILPADHARARSVLAAARSSALLGDPRFVQVLDAVEENDLVYVVHEWLPDATELTTLLTTGPLEPHDAYQMASQIASAMAAAHREGLAHLRLNPNAVLRTSTGQWRIRGLAVNAALRGISSDTPQRTDTEAIGALLYAALTQRWPYEDDAYGLSGLPKDIGLIAPDQVRAGVHRGLSELAMRALVNDGATASRHEAPCTTPEELVKVIGEMPRIRPPEPAFTAPPEYQRTTYQQGTYGRPAPHPGATQPVTAPPPPLQSRTGKALKWAVSALLIAALGLGSWQLADALMDRGDKSNDTNRTQTQQGGDKGPKAPTAGKPVAIEGARDFDPFSTDQSEKPADIDKAYDKDPSSYWQTDFYLGPKFGNLKSGVGVILDLGKVQQVGKVKIVFKGETSVELRAAGPGTTSEPTSFDAFGKVASGSGTSVTLQPGKQLKTQYLLVWLTQLPPAPDEPGHWRGRVADIKVTS</sequence>
<evidence type="ECO:0000313" key="2">
    <source>
        <dbReference type="EMBL" id="GGW52991.1"/>
    </source>
</evidence>
<dbReference type="Gene3D" id="3.30.200.20">
    <property type="entry name" value="Phosphorylase Kinase, domain 1"/>
    <property type="match status" value="1"/>
</dbReference>
<keyword evidence="2" id="KW-0723">Serine/threonine-protein kinase</keyword>
<comment type="caution">
    <text evidence="2">The sequence shown here is derived from an EMBL/GenBank/DDBJ whole genome shotgun (WGS) entry which is preliminary data.</text>
</comment>
<proteinExistence type="predicted"/>
<feature type="compositionally biased region" description="Basic and acidic residues" evidence="1">
    <location>
        <begin position="425"/>
        <end position="448"/>
    </location>
</feature>
<dbReference type="RefSeq" id="WP_190016047.1">
    <property type="nucleotide sequence ID" value="NZ_BMUE01000006.1"/>
</dbReference>
<dbReference type="AlphaFoldDB" id="A0A918JA85"/>